<evidence type="ECO:0000256" key="1">
    <source>
        <dbReference type="SAM" id="MobiDB-lite"/>
    </source>
</evidence>
<feature type="compositionally biased region" description="Polar residues" evidence="1">
    <location>
        <begin position="66"/>
        <end position="78"/>
    </location>
</feature>
<proteinExistence type="predicted"/>
<gene>
    <name evidence="2" type="ORF">HJG63_008552</name>
</gene>
<feature type="compositionally biased region" description="Basic residues" evidence="1">
    <location>
        <begin position="1"/>
        <end position="21"/>
    </location>
</feature>
<comment type="caution">
    <text evidence="2">The sequence shown here is derived from an EMBL/GenBank/DDBJ whole genome shotgun (WGS) entry which is preliminary data.</text>
</comment>
<sequence>MCQPRNSRHHRIHHTQNHRGPKLGSSPDVSRAARPPPCCNSLSANPTNGLCPSVSTTPVSVSTPTLQGQTTPSLTTPSQDGCSIMVTFHPRSYYQPLGLHRTRLCPLPSTHPRTQDGNCVPPPHPQTKTAHLQFERDKLLHQMFPRHSF</sequence>
<evidence type="ECO:0000313" key="2">
    <source>
        <dbReference type="EMBL" id="KAF6422716.1"/>
    </source>
</evidence>
<reference evidence="2 3" key="1">
    <citation type="journal article" date="2020" name="Nature">
        <title>Six reference-quality genomes reveal evolution of bat adaptations.</title>
        <authorList>
            <person name="Jebb D."/>
            <person name="Huang Z."/>
            <person name="Pippel M."/>
            <person name="Hughes G.M."/>
            <person name="Lavrichenko K."/>
            <person name="Devanna P."/>
            <person name="Winkler S."/>
            <person name="Jermiin L.S."/>
            <person name="Skirmuntt E.C."/>
            <person name="Katzourakis A."/>
            <person name="Burkitt-Gray L."/>
            <person name="Ray D.A."/>
            <person name="Sullivan K.A.M."/>
            <person name="Roscito J.G."/>
            <person name="Kirilenko B.M."/>
            <person name="Davalos L.M."/>
            <person name="Corthals A.P."/>
            <person name="Power M.L."/>
            <person name="Jones G."/>
            <person name="Ransome R.D."/>
            <person name="Dechmann D.K.N."/>
            <person name="Locatelli A.G."/>
            <person name="Puechmaille S.J."/>
            <person name="Fedrigo O."/>
            <person name="Jarvis E.D."/>
            <person name="Hiller M."/>
            <person name="Vernes S.C."/>
            <person name="Myers E.W."/>
            <person name="Teeling E.C."/>
        </authorList>
    </citation>
    <scope>NUCLEOTIDE SEQUENCE [LARGE SCALE GENOMIC DNA]</scope>
    <source>
        <strain evidence="2">MRouAeg1</strain>
        <tissue evidence="2">Muscle</tissue>
    </source>
</reference>
<keyword evidence="3" id="KW-1185">Reference proteome</keyword>
<feature type="region of interest" description="Disordered" evidence="1">
    <location>
        <begin position="55"/>
        <end position="78"/>
    </location>
</feature>
<protein>
    <submittedName>
        <fullName evidence="2">Uncharacterized protein</fullName>
    </submittedName>
</protein>
<dbReference type="Proteomes" id="UP000593571">
    <property type="component" value="Unassembled WGS sequence"/>
</dbReference>
<evidence type="ECO:0000313" key="3">
    <source>
        <dbReference type="Proteomes" id="UP000593571"/>
    </source>
</evidence>
<feature type="compositionally biased region" description="Low complexity" evidence="1">
    <location>
        <begin position="55"/>
        <end position="65"/>
    </location>
</feature>
<name>A0A7J8DI60_ROUAE</name>
<accession>A0A7J8DI60</accession>
<dbReference type="EMBL" id="JACASE010000012">
    <property type="protein sequence ID" value="KAF6422716.1"/>
    <property type="molecule type" value="Genomic_DNA"/>
</dbReference>
<dbReference type="AlphaFoldDB" id="A0A7J8DI60"/>
<organism evidence="2 3">
    <name type="scientific">Rousettus aegyptiacus</name>
    <name type="common">Egyptian fruit bat</name>
    <name type="synonym">Pteropus aegyptiacus</name>
    <dbReference type="NCBI Taxonomy" id="9407"/>
    <lineage>
        <taxon>Eukaryota</taxon>
        <taxon>Metazoa</taxon>
        <taxon>Chordata</taxon>
        <taxon>Craniata</taxon>
        <taxon>Vertebrata</taxon>
        <taxon>Euteleostomi</taxon>
        <taxon>Mammalia</taxon>
        <taxon>Eutheria</taxon>
        <taxon>Laurasiatheria</taxon>
        <taxon>Chiroptera</taxon>
        <taxon>Yinpterochiroptera</taxon>
        <taxon>Pteropodoidea</taxon>
        <taxon>Pteropodidae</taxon>
        <taxon>Rousettinae</taxon>
        <taxon>Rousettus</taxon>
    </lineage>
</organism>
<feature type="region of interest" description="Disordered" evidence="1">
    <location>
        <begin position="1"/>
        <end position="35"/>
    </location>
</feature>